<feature type="coiled-coil region" evidence="1">
    <location>
        <begin position="117"/>
        <end position="144"/>
    </location>
</feature>
<dbReference type="GO" id="GO:0005634">
    <property type="term" value="C:nucleus"/>
    <property type="evidence" value="ECO:0007669"/>
    <property type="project" value="TreeGrafter"/>
</dbReference>
<dbReference type="OMA" id="QIEYIRY"/>
<evidence type="ECO:0000256" key="1">
    <source>
        <dbReference type="SAM" id="Coils"/>
    </source>
</evidence>
<evidence type="ECO:0000313" key="4">
    <source>
        <dbReference type="EMBL" id="CCA75210.1"/>
    </source>
</evidence>
<dbReference type="HOGENOM" id="CLU_046155_0_0_1"/>
<dbReference type="OrthoDB" id="5953249at2759"/>
<dbReference type="InterPro" id="IPR012337">
    <property type="entry name" value="RNaseH-like_sf"/>
</dbReference>
<dbReference type="AlphaFoldDB" id="G4TV67"/>
<dbReference type="PANTHER" id="PTHR28083">
    <property type="entry name" value="GOOD FOR FULL DBP5 ACTIVITY PROTEIN 2"/>
    <property type="match status" value="1"/>
</dbReference>
<dbReference type="PANTHER" id="PTHR28083:SF1">
    <property type="entry name" value="GOOD FOR FULL DBP5 ACTIVITY PROTEIN 2"/>
    <property type="match status" value="1"/>
</dbReference>
<dbReference type="SUPFAM" id="SSF53098">
    <property type="entry name" value="Ribonuclease H-like"/>
    <property type="match status" value="1"/>
</dbReference>
<dbReference type="Proteomes" id="UP000007148">
    <property type="component" value="Unassembled WGS sequence"/>
</dbReference>
<sequence>MSMQSAVMHGWYRMTDIIWEWQKVLPEQDVTPFKSFIHSEALTSPDHPFWNPSQGGVELFIGVLKHNNESRLLYSSKQIEYIRYWIKAMGFVDHLLPLPHSEWLLTVDMLSSVAPIIIKTAAEMKQQQKQIDKLNKRLRGAVDVKLAAIRQIFERVRAAYGTCKGTWIALDFESWELAHDVITEFGFVELKWRPADVDTETTAADRTTVGNTDKAKRAETPPGSSSFEPVITRTGHWILEENQFHRNGTYCPDNRDCYAFGRSEVIPRAEFIRRIRALIRPENHEGPVYLVFHDHSQDVAHPKYKLEILEEPPTLSLPETPPTEGLFAIDTSLMFAALEGDNESRRKLEDVYRRLKHSVRYDFHNAGNDAKYTLDVLQEMATGGPLDTQRERRWPAPPPEPGQPPKKTVKVEDWRPEDESDYEDVEMLMRPDEDWVRRENAKPIIGKPITVTAEGEDVPYRQVETEAPMS</sequence>
<proteinExistence type="predicted"/>
<dbReference type="GO" id="GO:0003676">
    <property type="term" value="F:nucleic acid binding"/>
    <property type="evidence" value="ECO:0007669"/>
    <property type="project" value="InterPro"/>
</dbReference>
<evidence type="ECO:0000313" key="5">
    <source>
        <dbReference type="Proteomes" id="UP000007148"/>
    </source>
</evidence>
<comment type="caution">
    <text evidence="4">The sequence shown here is derived from an EMBL/GenBank/DDBJ whole genome shotgun (WGS) entry which is preliminary data.</text>
</comment>
<accession>G4TV67</accession>
<gene>
    <name evidence="4" type="ORF">PIIN_09194</name>
</gene>
<keyword evidence="5" id="KW-1185">Reference proteome</keyword>
<dbReference type="InterPro" id="IPR048519">
    <property type="entry name" value="Gfd2/YDR514C-like_C"/>
</dbReference>
<organism evidence="4 5">
    <name type="scientific">Serendipita indica (strain DSM 11827)</name>
    <name type="common">Root endophyte fungus</name>
    <name type="synonym">Piriformospora indica</name>
    <dbReference type="NCBI Taxonomy" id="1109443"/>
    <lineage>
        <taxon>Eukaryota</taxon>
        <taxon>Fungi</taxon>
        <taxon>Dikarya</taxon>
        <taxon>Basidiomycota</taxon>
        <taxon>Agaricomycotina</taxon>
        <taxon>Agaricomycetes</taxon>
        <taxon>Sebacinales</taxon>
        <taxon>Serendipitaceae</taxon>
        <taxon>Serendipita</taxon>
    </lineage>
</organism>
<dbReference type="InParanoid" id="G4TV67"/>
<name>G4TV67_SERID</name>
<keyword evidence="1" id="KW-0175">Coiled coil</keyword>
<feature type="region of interest" description="Disordered" evidence="2">
    <location>
        <begin position="384"/>
        <end position="422"/>
    </location>
</feature>
<feature type="compositionally biased region" description="Polar residues" evidence="2">
    <location>
        <begin position="201"/>
        <end position="211"/>
    </location>
</feature>
<feature type="domain" description="Gfd2/YDR514C-like C-terminal" evidence="3">
    <location>
        <begin position="166"/>
        <end position="380"/>
    </location>
</feature>
<evidence type="ECO:0000256" key="2">
    <source>
        <dbReference type="SAM" id="MobiDB-lite"/>
    </source>
</evidence>
<dbReference type="STRING" id="1109443.G4TV67"/>
<evidence type="ECO:0000259" key="3">
    <source>
        <dbReference type="Pfam" id="PF21762"/>
    </source>
</evidence>
<dbReference type="InterPro" id="IPR040151">
    <property type="entry name" value="Gfd2/YDR514C-like"/>
</dbReference>
<dbReference type="eggNOG" id="ENOG502QTQR">
    <property type="taxonomic scope" value="Eukaryota"/>
</dbReference>
<dbReference type="Pfam" id="PF21762">
    <property type="entry name" value="DEDDh_C"/>
    <property type="match status" value="1"/>
</dbReference>
<dbReference type="InterPro" id="IPR036397">
    <property type="entry name" value="RNaseH_sf"/>
</dbReference>
<protein>
    <recommendedName>
        <fullName evidence="3">Gfd2/YDR514C-like C-terminal domain-containing protein</fullName>
    </recommendedName>
</protein>
<reference evidence="4 5" key="1">
    <citation type="journal article" date="2011" name="PLoS Pathog.">
        <title>Endophytic Life Strategies Decoded by Genome and Transcriptome Analyses of the Mutualistic Root Symbiont Piriformospora indica.</title>
        <authorList>
            <person name="Zuccaro A."/>
            <person name="Lahrmann U."/>
            <person name="Guldener U."/>
            <person name="Langen G."/>
            <person name="Pfiffi S."/>
            <person name="Biedenkopf D."/>
            <person name="Wong P."/>
            <person name="Samans B."/>
            <person name="Grimm C."/>
            <person name="Basiewicz M."/>
            <person name="Murat C."/>
            <person name="Martin F."/>
            <person name="Kogel K.H."/>
        </authorList>
    </citation>
    <scope>NUCLEOTIDE SEQUENCE [LARGE SCALE GENOMIC DNA]</scope>
    <source>
        <strain evidence="4 5">DSM 11827</strain>
    </source>
</reference>
<feature type="region of interest" description="Disordered" evidence="2">
    <location>
        <begin position="201"/>
        <end position="226"/>
    </location>
</feature>
<feature type="compositionally biased region" description="Pro residues" evidence="2">
    <location>
        <begin position="395"/>
        <end position="404"/>
    </location>
</feature>
<dbReference type="EMBL" id="CAFZ01000413">
    <property type="protein sequence ID" value="CCA75210.1"/>
    <property type="molecule type" value="Genomic_DNA"/>
</dbReference>
<dbReference type="Gene3D" id="3.30.420.10">
    <property type="entry name" value="Ribonuclease H-like superfamily/Ribonuclease H"/>
    <property type="match status" value="1"/>
</dbReference>